<dbReference type="PANTHER" id="PTHR43619:SF2">
    <property type="entry name" value="S-ADENOSYL-L-METHIONINE-DEPENDENT METHYLTRANSFERASES SUPERFAMILY PROTEIN"/>
    <property type="match status" value="1"/>
</dbReference>
<gene>
    <name evidence="7" type="ORF">SAMN05660976_04668</name>
</gene>
<protein>
    <recommendedName>
        <fullName evidence="6">S-adenosyl-L-methionine-dependent methyltransferase</fullName>
        <ecNumber evidence="6">2.1.1.-</ecNumber>
    </recommendedName>
</protein>
<dbReference type="InterPro" id="IPR011610">
    <property type="entry name" value="SAM_mthyl_Trfase_ML2640-like"/>
</dbReference>
<sequence>MTNVSSPSATALTAAAARAAHLVVDQAPFLFADPLAHRLLGEQADTLLGYHRAHGSHPVLAGARTAVVTRARYTEDRLAESTRRGVAQYVILGAGLDTSAYRPDAPRGTRVFEVDRPATQEWKRLRLAEEGITAPGTVTFVPVDLERDSLPGRLAAHGFDPSAPAFVAWLGVSMYLTREAVGATLDAVRAFAPGTELVMDYLLPEELRDADGQAYAEAVMGMAARNGEPWLSFFAPADLTSLLGRHGLEVVEHVGQRECVAPELWERSDALRPSRLACLARARVAPPSRTVDSTG</sequence>
<evidence type="ECO:0000256" key="2">
    <source>
        <dbReference type="ARBA" id="ARBA00008138"/>
    </source>
</evidence>
<evidence type="ECO:0000313" key="7">
    <source>
        <dbReference type="EMBL" id="SEM26586.1"/>
    </source>
</evidence>
<dbReference type="STRING" id="46177.SAMN05660976_04668"/>
<dbReference type="InterPro" id="IPR007213">
    <property type="entry name" value="Ppm1/Ppm2/Tcmp"/>
</dbReference>
<dbReference type="PANTHER" id="PTHR43619">
    <property type="entry name" value="S-ADENOSYL-L-METHIONINE-DEPENDENT METHYLTRANSFERASE YKTD-RELATED"/>
    <property type="match status" value="1"/>
</dbReference>
<evidence type="ECO:0000256" key="3">
    <source>
        <dbReference type="ARBA" id="ARBA00022603"/>
    </source>
</evidence>
<dbReference type="OrthoDB" id="9806164at2"/>
<comment type="similarity">
    <text evidence="2 6">Belongs to the UPF0677 family.</text>
</comment>
<dbReference type="Gene3D" id="3.40.50.150">
    <property type="entry name" value="Vaccinia Virus protein VP39"/>
    <property type="match status" value="1"/>
</dbReference>
<evidence type="ECO:0000313" key="8">
    <source>
        <dbReference type="Proteomes" id="UP000198953"/>
    </source>
</evidence>
<dbReference type="Proteomes" id="UP000198953">
    <property type="component" value="Unassembled WGS sequence"/>
</dbReference>
<dbReference type="GO" id="GO:0008168">
    <property type="term" value="F:methyltransferase activity"/>
    <property type="evidence" value="ECO:0007669"/>
    <property type="project" value="UniProtKB-UniRule"/>
</dbReference>
<keyword evidence="4 7" id="KW-0808">Transferase</keyword>
<evidence type="ECO:0000256" key="4">
    <source>
        <dbReference type="ARBA" id="ARBA00022679"/>
    </source>
</evidence>
<proteinExistence type="inferred from homology"/>
<evidence type="ECO:0000256" key="1">
    <source>
        <dbReference type="ARBA" id="ARBA00003907"/>
    </source>
</evidence>
<accession>A0A1H7WY88</accession>
<comment type="function">
    <text evidence="1 6">Exhibits S-adenosyl-L-methionine-dependent methyltransferase activity.</text>
</comment>
<dbReference type="EC" id="2.1.1.-" evidence="6"/>
<dbReference type="SUPFAM" id="SSF53335">
    <property type="entry name" value="S-adenosyl-L-methionine-dependent methyltransferases"/>
    <property type="match status" value="1"/>
</dbReference>
<organism evidence="7 8">
    <name type="scientific">Nonomuraea pusilla</name>
    <dbReference type="NCBI Taxonomy" id="46177"/>
    <lineage>
        <taxon>Bacteria</taxon>
        <taxon>Bacillati</taxon>
        <taxon>Actinomycetota</taxon>
        <taxon>Actinomycetes</taxon>
        <taxon>Streptosporangiales</taxon>
        <taxon>Streptosporangiaceae</taxon>
        <taxon>Nonomuraea</taxon>
    </lineage>
</organism>
<evidence type="ECO:0000256" key="5">
    <source>
        <dbReference type="ARBA" id="ARBA00022691"/>
    </source>
</evidence>
<dbReference type="NCBIfam" id="TIGR00027">
    <property type="entry name" value="mthyl_TIGR00027"/>
    <property type="match status" value="1"/>
</dbReference>
<dbReference type="RefSeq" id="WP_091102748.1">
    <property type="nucleotide sequence ID" value="NZ_FOBF01000011.1"/>
</dbReference>
<reference evidence="7 8" key="1">
    <citation type="submission" date="2016-10" db="EMBL/GenBank/DDBJ databases">
        <authorList>
            <person name="de Groot N.N."/>
        </authorList>
    </citation>
    <scope>NUCLEOTIDE SEQUENCE [LARGE SCALE GENOMIC DNA]</scope>
    <source>
        <strain evidence="7 8">DSM 43357</strain>
    </source>
</reference>
<dbReference type="InterPro" id="IPR029063">
    <property type="entry name" value="SAM-dependent_MTases_sf"/>
</dbReference>
<name>A0A1H7WY88_9ACTN</name>
<dbReference type="GO" id="GO:0032259">
    <property type="term" value="P:methylation"/>
    <property type="evidence" value="ECO:0007669"/>
    <property type="project" value="UniProtKB-KW"/>
</dbReference>
<keyword evidence="5 6" id="KW-0949">S-adenosyl-L-methionine</keyword>
<dbReference type="EMBL" id="FOBF01000011">
    <property type="protein sequence ID" value="SEM26586.1"/>
    <property type="molecule type" value="Genomic_DNA"/>
</dbReference>
<keyword evidence="8" id="KW-1185">Reference proteome</keyword>
<evidence type="ECO:0000256" key="6">
    <source>
        <dbReference type="RuleBase" id="RU362030"/>
    </source>
</evidence>
<dbReference type="AlphaFoldDB" id="A0A1H7WY88"/>
<keyword evidence="3 6" id="KW-0489">Methyltransferase</keyword>
<dbReference type="Pfam" id="PF04072">
    <property type="entry name" value="LCM"/>
    <property type="match status" value="1"/>
</dbReference>